<name>A0A419W3C7_9BACT</name>
<comment type="caution">
    <text evidence="9">The sequence shown here is derived from an EMBL/GenBank/DDBJ whole genome shotgun (WGS) entry which is preliminary data.</text>
</comment>
<dbReference type="Pfam" id="PF07980">
    <property type="entry name" value="SusD_RagB"/>
    <property type="match status" value="1"/>
</dbReference>
<evidence type="ECO:0000259" key="7">
    <source>
        <dbReference type="Pfam" id="PF07980"/>
    </source>
</evidence>
<dbReference type="InterPro" id="IPR012944">
    <property type="entry name" value="SusD_RagB_dom"/>
</dbReference>
<dbReference type="InterPro" id="IPR033985">
    <property type="entry name" value="SusD-like_N"/>
</dbReference>
<evidence type="ECO:0000256" key="5">
    <source>
        <dbReference type="ARBA" id="ARBA00023237"/>
    </source>
</evidence>
<keyword evidence="5" id="KW-0998">Cell outer membrane</keyword>
<protein>
    <submittedName>
        <fullName evidence="9">Putative outer membrane starch-binding protein</fullName>
    </submittedName>
</protein>
<keyword evidence="4" id="KW-0472">Membrane</keyword>
<dbReference type="Pfam" id="PF14322">
    <property type="entry name" value="SusD-like_3"/>
    <property type="match status" value="1"/>
</dbReference>
<sequence>MIKNKILPALLILLTLGFASCSDDFLDQTSDSEYTSDVVFSTPAYTNSAIMGIYNIMTYDEMYSSRLSLMYSTNSDIEVVGADQNSYNQQGNRGISNYYATPSWSGHLDRTWKALYKGIERANLAITEIPNSPAFSNSDTQSDMQNYYGEALTLRALYYFELVRNWGDVPFKLDPTQSDGENFYPAVADRDTILDHMIDDLTTAANLMDWGSTPERVSKGFALGLQARIALWRGGYSIRNKSGFPTERSADYLDYYQIARDACYKVMTEGPHSLTSSYSKIWQDLCSLTLNTSSYENMFEVAMGLTRSSEIGYSIGVRFRTNTKYGYGNNANVYSTTPYYFYQFDSEDVRRDISVACYEYRPNTTAANAPMEMFVSNPFSWTIGKYDQRWMSDEFMNINISATSKIGSGINWVIMRYSDVLLMFAEAENELNGGPTQEAMDALKQVRSRAFSETDQATKVDAYIAAHNDHDSFFEAVANERMFEFGGEGVRKYDLIRWNMLSSKIEEQRDALKQMYSTGEFVNQSGVTVDVPPAIYIKYNDDEETINFSEVNFYENKGTDLIDGYEEPVKWLWGLDDESTSKQNQLLIIDRYSSGLDAEVPNRHFFPIYQEIVNQSNGTISNSYGFN</sequence>
<dbReference type="PROSITE" id="PS51257">
    <property type="entry name" value="PROKAR_LIPOPROTEIN"/>
    <property type="match status" value="1"/>
</dbReference>
<dbReference type="SUPFAM" id="SSF48452">
    <property type="entry name" value="TPR-like"/>
    <property type="match status" value="1"/>
</dbReference>
<dbReference type="OrthoDB" id="5694214at2"/>
<dbReference type="Gene3D" id="1.25.40.390">
    <property type="match status" value="1"/>
</dbReference>
<feature type="chain" id="PRO_5018971861" evidence="6">
    <location>
        <begin position="22"/>
        <end position="627"/>
    </location>
</feature>
<evidence type="ECO:0000256" key="6">
    <source>
        <dbReference type="SAM" id="SignalP"/>
    </source>
</evidence>
<evidence type="ECO:0000256" key="1">
    <source>
        <dbReference type="ARBA" id="ARBA00004442"/>
    </source>
</evidence>
<evidence type="ECO:0000313" key="9">
    <source>
        <dbReference type="EMBL" id="RKD89977.1"/>
    </source>
</evidence>
<comment type="similarity">
    <text evidence="2">Belongs to the SusD family.</text>
</comment>
<feature type="domain" description="SusD-like N-terminal" evidence="8">
    <location>
        <begin position="24"/>
        <end position="231"/>
    </location>
</feature>
<reference evidence="9 10" key="1">
    <citation type="submission" date="2018-09" db="EMBL/GenBank/DDBJ databases">
        <title>Genomic Encyclopedia of Archaeal and Bacterial Type Strains, Phase II (KMG-II): from individual species to whole genera.</title>
        <authorList>
            <person name="Goeker M."/>
        </authorList>
    </citation>
    <scope>NUCLEOTIDE SEQUENCE [LARGE SCALE GENOMIC DNA]</scope>
    <source>
        <strain evidence="9 10">DSM 27148</strain>
    </source>
</reference>
<organism evidence="9 10">
    <name type="scientific">Mangrovibacterium diazotrophicum</name>
    <dbReference type="NCBI Taxonomy" id="1261403"/>
    <lineage>
        <taxon>Bacteria</taxon>
        <taxon>Pseudomonadati</taxon>
        <taxon>Bacteroidota</taxon>
        <taxon>Bacteroidia</taxon>
        <taxon>Marinilabiliales</taxon>
        <taxon>Prolixibacteraceae</taxon>
        <taxon>Mangrovibacterium</taxon>
    </lineage>
</organism>
<dbReference type="InterPro" id="IPR011990">
    <property type="entry name" value="TPR-like_helical_dom_sf"/>
</dbReference>
<dbReference type="AlphaFoldDB" id="A0A419W3C7"/>
<accession>A0A419W3C7</accession>
<keyword evidence="10" id="KW-1185">Reference proteome</keyword>
<dbReference type="CDD" id="cd08977">
    <property type="entry name" value="SusD"/>
    <property type="match status" value="1"/>
</dbReference>
<dbReference type="RefSeq" id="WP_120271418.1">
    <property type="nucleotide sequence ID" value="NZ_RAPN01000001.1"/>
</dbReference>
<evidence type="ECO:0000256" key="3">
    <source>
        <dbReference type="ARBA" id="ARBA00022729"/>
    </source>
</evidence>
<keyword evidence="3 6" id="KW-0732">Signal</keyword>
<evidence type="ECO:0000313" key="10">
    <source>
        <dbReference type="Proteomes" id="UP000283387"/>
    </source>
</evidence>
<dbReference type="Proteomes" id="UP000283387">
    <property type="component" value="Unassembled WGS sequence"/>
</dbReference>
<dbReference type="EMBL" id="RAPN01000001">
    <property type="protein sequence ID" value="RKD89977.1"/>
    <property type="molecule type" value="Genomic_DNA"/>
</dbReference>
<dbReference type="GO" id="GO:0009279">
    <property type="term" value="C:cell outer membrane"/>
    <property type="evidence" value="ECO:0007669"/>
    <property type="project" value="UniProtKB-SubCell"/>
</dbReference>
<feature type="signal peptide" evidence="6">
    <location>
        <begin position="1"/>
        <end position="21"/>
    </location>
</feature>
<evidence type="ECO:0000256" key="2">
    <source>
        <dbReference type="ARBA" id="ARBA00006275"/>
    </source>
</evidence>
<gene>
    <name evidence="9" type="ORF">BC643_0311</name>
</gene>
<comment type="subcellular location">
    <subcellularLocation>
        <location evidence="1">Cell outer membrane</location>
    </subcellularLocation>
</comment>
<proteinExistence type="inferred from homology"/>
<feature type="domain" description="RagB/SusD" evidence="7">
    <location>
        <begin position="391"/>
        <end position="616"/>
    </location>
</feature>
<evidence type="ECO:0000256" key="4">
    <source>
        <dbReference type="ARBA" id="ARBA00023136"/>
    </source>
</evidence>
<evidence type="ECO:0000259" key="8">
    <source>
        <dbReference type="Pfam" id="PF14322"/>
    </source>
</evidence>